<reference evidence="3" key="1">
    <citation type="submission" date="2022-03" db="EMBL/GenBank/DDBJ databases">
        <title>Sea Food Isolates.</title>
        <authorList>
            <person name="Li c."/>
        </authorList>
    </citation>
    <scope>NUCLEOTIDE SEQUENCE</scope>
    <source>
        <strain evidence="3">19GA11TI05</strain>
    </source>
</reference>
<name>A0AAU6TTP7_UNCXX</name>
<keyword evidence="2" id="KW-0472">Membrane</keyword>
<organism evidence="3">
    <name type="scientific">bacterium 19GA11TI05</name>
    <dbReference type="NCBI Taxonomy" id="2920688"/>
    <lineage>
        <taxon>Bacteria</taxon>
    </lineage>
</organism>
<protein>
    <submittedName>
        <fullName evidence="3">Uncharacterized protein</fullName>
    </submittedName>
</protein>
<keyword evidence="2" id="KW-0812">Transmembrane</keyword>
<proteinExistence type="predicted"/>
<feature type="transmembrane region" description="Helical" evidence="2">
    <location>
        <begin position="31"/>
        <end position="51"/>
    </location>
</feature>
<evidence type="ECO:0000256" key="2">
    <source>
        <dbReference type="SAM" id="Phobius"/>
    </source>
</evidence>
<accession>A0AAU6TTP7</accession>
<sequence length="113" mass="13315">MYNQNQAENKDTQHSPDTLPGEEAVRHQLRITIIFALAAAIFWIISIYYYVEVSYMHDYMRGGFTYNEMGKLLGYPEQRDSAELYSGASFVAGAVCFYFYVRAHLKYRKYRRQ</sequence>
<dbReference type="EMBL" id="CP095362">
    <property type="protein sequence ID" value="XAG64817.1"/>
    <property type="molecule type" value="Genomic_DNA"/>
</dbReference>
<dbReference type="AlphaFoldDB" id="A0AAU6TTP7"/>
<evidence type="ECO:0000256" key="1">
    <source>
        <dbReference type="SAM" id="MobiDB-lite"/>
    </source>
</evidence>
<keyword evidence="2" id="KW-1133">Transmembrane helix</keyword>
<feature type="transmembrane region" description="Helical" evidence="2">
    <location>
        <begin position="84"/>
        <end position="101"/>
    </location>
</feature>
<feature type="region of interest" description="Disordered" evidence="1">
    <location>
        <begin position="1"/>
        <end position="20"/>
    </location>
</feature>
<gene>
    <name evidence="3" type="ORF">MRM81_15285</name>
</gene>
<evidence type="ECO:0000313" key="3">
    <source>
        <dbReference type="EMBL" id="XAG64817.1"/>
    </source>
</evidence>